<proteinExistence type="predicted"/>
<feature type="compositionally biased region" description="Polar residues" evidence="1">
    <location>
        <begin position="28"/>
        <end position="40"/>
    </location>
</feature>
<dbReference type="Gene3D" id="3.10.20.90">
    <property type="entry name" value="Phosphatidylinositol 3-kinase Catalytic Subunit, Chain A, domain 1"/>
    <property type="match status" value="1"/>
</dbReference>
<dbReference type="GO" id="GO:0005634">
    <property type="term" value="C:nucleus"/>
    <property type="evidence" value="ECO:0007669"/>
    <property type="project" value="TreeGrafter"/>
</dbReference>
<accession>A0A4P9W1Y5</accession>
<dbReference type="PANTHER" id="PTHR47339:SF1">
    <property type="entry name" value="CELL DIVISION CONTROL PROTEIN 24"/>
    <property type="match status" value="1"/>
</dbReference>
<reference evidence="4" key="1">
    <citation type="journal article" date="2018" name="Nat. Microbiol.">
        <title>Leveraging single-cell genomics to expand the fungal tree of life.</title>
        <authorList>
            <person name="Ahrendt S.R."/>
            <person name="Quandt C.A."/>
            <person name="Ciobanu D."/>
            <person name="Clum A."/>
            <person name="Salamov A."/>
            <person name="Andreopoulos B."/>
            <person name="Cheng J.F."/>
            <person name="Woyke T."/>
            <person name="Pelin A."/>
            <person name="Henrissat B."/>
            <person name="Reynolds N.K."/>
            <person name="Benny G.L."/>
            <person name="Smith M.E."/>
            <person name="James T.Y."/>
            <person name="Grigoriev I.V."/>
        </authorList>
    </citation>
    <scope>NUCLEOTIDE SEQUENCE [LARGE SCALE GENOMIC DNA]</scope>
</reference>
<feature type="domain" description="PB1" evidence="2">
    <location>
        <begin position="50"/>
        <end position="130"/>
    </location>
</feature>
<evidence type="ECO:0000313" key="3">
    <source>
        <dbReference type="EMBL" id="RKO85375.1"/>
    </source>
</evidence>
<dbReference type="GO" id="GO:0031106">
    <property type="term" value="P:septin ring organization"/>
    <property type="evidence" value="ECO:0007669"/>
    <property type="project" value="TreeGrafter"/>
</dbReference>
<sequence>MSAQRRASQDDMRYAARQPQQQQAALGRSNTLASAGNRSSYGGGSISGDKLKVKCHYTDTRILMVPFSVTHSDLASRIQKKFAAPAPLKLKYKDEDGELVLITDQEDLDVAMAAAGVDGGADRLEVWCFP</sequence>
<dbReference type="GO" id="GO:0000935">
    <property type="term" value="C:division septum"/>
    <property type="evidence" value="ECO:0007669"/>
    <property type="project" value="TreeGrafter"/>
</dbReference>
<dbReference type="PANTHER" id="PTHR47339">
    <property type="entry name" value="CELL DIVISION CONTROL PROTEIN 24"/>
    <property type="match status" value="1"/>
</dbReference>
<evidence type="ECO:0000256" key="1">
    <source>
        <dbReference type="SAM" id="MobiDB-lite"/>
    </source>
</evidence>
<dbReference type="OrthoDB" id="9450131at2759"/>
<evidence type="ECO:0000313" key="4">
    <source>
        <dbReference type="Proteomes" id="UP000269721"/>
    </source>
</evidence>
<gene>
    <name evidence="3" type="ORF">BDK51DRAFT_46206</name>
</gene>
<evidence type="ECO:0000259" key="2">
    <source>
        <dbReference type="PROSITE" id="PS51745"/>
    </source>
</evidence>
<dbReference type="InterPro" id="IPR000270">
    <property type="entry name" value="PB1_dom"/>
</dbReference>
<dbReference type="CDD" id="cd05992">
    <property type="entry name" value="PB1"/>
    <property type="match status" value="1"/>
</dbReference>
<dbReference type="EMBL" id="KZ999144">
    <property type="protein sequence ID" value="RKO85375.1"/>
    <property type="molecule type" value="Genomic_DNA"/>
</dbReference>
<dbReference type="GO" id="GO:0005737">
    <property type="term" value="C:cytoplasm"/>
    <property type="evidence" value="ECO:0007669"/>
    <property type="project" value="TreeGrafter"/>
</dbReference>
<dbReference type="InterPro" id="IPR053026">
    <property type="entry name" value="CDC42_GEF"/>
</dbReference>
<feature type="region of interest" description="Disordered" evidence="1">
    <location>
        <begin position="1"/>
        <end position="49"/>
    </location>
</feature>
<dbReference type="PROSITE" id="PS51745">
    <property type="entry name" value="PB1"/>
    <property type="match status" value="1"/>
</dbReference>
<keyword evidence="4" id="KW-1185">Reference proteome</keyword>
<name>A0A4P9W1Y5_9FUNG</name>
<dbReference type="SMART" id="SM00666">
    <property type="entry name" value="PB1"/>
    <property type="match status" value="1"/>
</dbReference>
<protein>
    <recommendedName>
        <fullName evidence="2">PB1 domain-containing protein</fullName>
    </recommendedName>
</protein>
<dbReference type="AlphaFoldDB" id="A0A4P9W1Y5"/>
<dbReference type="Pfam" id="PF00564">
    <property type="entry name" value="PB1"/>
    <property type="match status" value="1"/>
</dbReference>
<dbReference type="InterPro" id="IPR053793">
    <property type="entry name" value="PB1-like"/>
</dbReference>
<dbReference type="GO" id="GO:0043332">
    <property type="term" value="C:mating projection tip"/>
    <property type="evidence" value="ECO:0007669"/>
    <property type="project" value="TreeGrafter"/>
</dbReference>
<dbReference type="GO" id="GO:0030010">
    <property type="term" value="P:establishment of cell polarity"/>
    <property type="evidence" value="ECO:0007669"/>
    <property type="project" value="TreeGrafter"/>
</dbReference>
<organism evidence="3 4">
    <name type="scientific">Blyttiomyces helicus</name>
    <dbReference type="NCBI Taxonomy" id="388810"/>
    <lineage>
        <taxon>Eukaryota</taxon>
        <taxon>Fungi</taxon>
        <taxon>Fungi incertae sedis</taxon>
        <taxon>Chytridiomycota</taxon>
        <taxon>Chytridiomycota incertae sedis</taxon>
        <taxon>Chytridiomycetes</taxon>
        <taxon>Chytridiomycetes incertae sedis</taxon>
        <taxon>Blyttiomyces</taxon>
    </lineage>
</organism>
<feature type="compositionally biased region" description="Low complexity" evidence="1">
    <location>
        <begin position="15"/>
        <end position="25"/>
    </location>
</feature>
<dbReference type="Proteomes" id="UP000269721">
    <property type="component" value="Unassembled WGS sequence"/>
</dbReference>
<dbReference type="SUPFAM" id="SSF54277">
    <property type="entry name" value="CAD &amp; PB1 domains"/>
    <property type="match status" value="1"/>
</dbReference>